<dbReference type="PANTHER" id="PTHR43857">
    <property type="entry name" value="BLR7761 PROTEIN"/>
    <property type="match status" value="1"/>
</dbReference>
<organism evidence="1 2">
    <name type="scientific">Ancylobacter vacuolatus</name>
    <dbReference type="NCBI Taxonomy" id="223389"/>
    <lineage>
        <taxon>Bacteria</taxon>
        <taxon>Pseudomonadati</taxon>
        <taxon>Pseudomonadota</taxon>
        <taxon>Alphaproteobacteria</taxon>
        <taxon>Hyphomicrobiales</taxon>
        <taxon>Xanthobacteraceae</taxon>
        <taxon>Ancylobacter</taxon>
    </lineage>
</organism>
<dbReference type="Pfam" id="PF01042">
    <property type="entry name" value="Ribonuc_L-PSP"/>
    <property type="match status" value="1"/>
</dbReference>
<dbReference type="InterPro" id="IPR035959">
    <property type="entry name" value="RutC-like_sf"/>
</dbReference>
<sequence>MPRRTLQPPQLFDSRPWGFSQVSVSPPGTLVHVAGQVAWDADGKVSAVGREAQLRQVLRQVILAVEAAGGTADDIQMLRLYMPGFHSGPEADLVGRVLAEVFGTENPPSSTWIGVDALAQPEYLVEVDAVAVLASGGGAG</sequence>
<evidence type="ECO:0000313" key="1">
    <source>
        <dbReference type="EMBL" id="MDQ0347076.1"/>
    </source>
</evidence>
<accession>A0ABU0DF78</accession>
<keyword evidence="2" id="KW-1185">Reference proteome</keyword>
<protein>
    <submittedName>
        <fullName evidence="1">Enamine deaminase RidA (YjgF/YER057c/UK114 family)</fullName>
    </submittedName>
</protein>
<dbReference type="Proteomes" id="UP001238467">
    <property type="component" value="Unassembled WGS sequence"/>
</dbReference>
<evidence type="ECO:0000313" key="2">
    <source>
        <dbReference type="Proteomes" id="UP001238467"/>
    </source>
</evidence>
<dbReference type="RefSeq" id="WP_307058998.1">
    <property type="nucleotide sequence ID" value="NZ_JAUSUH010000002.1"/>
</dbReference>
<dbReference type="CDD" id="cd00448">
    <property type="entry name" value="YjgF_YER057c_UK114_family"/>
    <property type="match status" value="1"/>
</dbReference>
<reference evidence="1 2" key="1">
    <citation type="submission" date="2023-07" db="EMBL/GenBank/DDBJ databases">
        <title>Genomic Encyclopedia of Type Strains, Phase IV (KMG-IV): sequencing the most valuable type-strain genomes for metagenomic binning, comparative biology and taxonomic classification.</title>
        <authorList>
            <person name="Goeker M."/>
        </authorList>
    </citation>
    <scope>NUCLEOTIDE SEQUENCE [LARGE SCALE GENOMIC DNA]</scope>
    <source>
        <strain evidence="1 2">DSM 1277</strain>
    </source>
</reference>
<comment type="caution">
    <text evidence="1">The sequence shown here is derived from an EMBL/GenBank/DDBJ whole genome shotgun (WGS) entry which is preliminary data.</text>
</comment>
<dbReference type="SUPFAM" id="SSF55298">
    <property type="entry name" value="YjgF-like"/>
    <property type="match status" value="1"/>
</dbReference>
<dbReference type="Gene3D" id="3.30.1330.40">
    <property type="entry name" value="RutC-like"/>
    <property type="match status" value="1"/>
</dbReference>
<dbReference type="EMBL" id="JAUSUH010000002">
    <property type="protein sequence ID" value="MDQ0347076.1"/>
    <property type="molecule type" value="Genomic_DNA"/>
</dbReference>
<name>A0ABU0DF78_9HYPH</name>
<dbReference type="InterPro" id="IPR006175">
    <property type="entry name" value="YjgF/YER057c/UK114"/>
</dbReference>
<proteinExistence type="predicted"/>
<dbReference type="PANTHER" id="PTHR43857:SF1">
    <property type="entry name" value="YJGH FAMILY PROTEIN"/>
    <property type="match status" value="1"/>
</dbReference>
<gene>
    <name evidence="1" type="ORF">J2S76_001493</name>
</gene>